<dbReference type="EMBL" id="KI968692">
    <property type="protein sequence ID" value="EUN32781.1"/>
    <property type="molecule type" value="Genomic_DNA"/>
</dbReference>
<organism evidence="1 2">
    <name type="scientific">Bipolaris victoriae (strain FI3)</name>
    <name type="common">Victoria blight of oats agent</name>
    <name type="synonym">Cochliobolus victoriae</name>
    <dbReference type="NCBI Taxonomy" id="930091"/>
    <lineage>
        <taxon>Eukaryota</taxon>
        <taxon>Fungi</taxon>
        <taxon>Dikarya</taxon>
        <taxon>Ascomycota</taxon>
        <taxon>Pezizomycotina</taxon>
        <taxon>Dothideomycetes</taxon>
        <taxon>Pleosporomycetidae</taxon>
        <taxon>Pleosporales</taxon>
        <taxon>Pleosporineae</taxon>
        <taxon>Pleosporaceae</taxon>
        <taxon>Bipolaris</taxon>
    </lineage>
</organism>
<proteinExistence type="predicted"/>
<dbReference type="Proteomes" id="UP000054337">
    <property type="component" value="Unassembled WGS sequence"/>
</dbReference>
<evidence type="ECO:0000313" key="2">
    <source>
        <dbReference type="Proteomes" id="UP000054337"/>
    </source>
</evidence>
<evidence type="ECO:0000313" key="1">
    <source>
        <dbReference type="EMBL" id="EUN32781.1"/>
    </source>
</evidence>
<dbReference type="HOGENOM" id="CLU_2621667_0_0_1"/>
<keyword evidence="2" id="KW-1185">Reference proteome</keyword>
<dbReference type="AlphaFoldDB" id="W7EXG2"/>
<dbReference type="RefSeq" id="XP_014562383.1">
    <property type="nucleotide sequence ID" value="XM_014706897.1"/>
</dbReference>
<accession>W7EXG2</accession>
<protein>
    <submittedName>
        <fullName evidence="1">Uncharacterized protein</fullName>
    </submittedName>
</protein>
<sequence>MGSHRAQAPTVSYLACYDSGIGAWDGNDHVHVAETGNSFSQPLTICIIFLDSTIIYCVTHEWLLLKPKCEECSCLQYF</sequence>
<dbReference type="GeneID" id="26258110"/>
<name>W7EXG2_BIPV3</name>
<gene>
    <name evidence="1" type="ORF">COCVIDRAFT_84432</name>
</gene>
<reference evidence="1 2" key="1">
    <citation type="journal article" date="2013" name="PLoS Genet.">
        <title>Comparative genome structure, secondary metabolite, and effector coding capacity across Cochliobolus pathogens.</title>
        <authorList>
            <person name="Condon B.J."/>
            <person name="Leng Y."/>
            <person name="Wu D."/>
            <person name="Bushley K.E."/>
            <person name="Ohm R.A."/>
            <person name="Otillar R."/>
            <person name="Martin J."/>
            <person name="Schackwitz W."/>
            <person name="Grimwood J."/>
            <person name="MohdZainudin N."/>
            <person name="Xue C."/>
            <person name="Wang R."/>
            <person name="Manning V.A."/>
            <person name="Dhillon B."/>
            <person name="Tu Z.J."/>
            <person name="Steffenson B.J."/>
            <person name="Salamov A."/>
            <person name="Sun H."/>
            <person name="Lowry S."/>
            <person name="LaButti K."/>
            <person name="Han J."/>
            <person name="Copeland A."/>
            <person name="Lindquist E."/>
            <person name="Barry K."/>
            <person name="Schmutz J."/>
            <person name="Baker S.E."/>
            <person name="Ciuffetti L.M."/>
            <person name="Grigoriev I.V."/>
            <person name="Zhong S."/>
            <person name="Turgeon B.G."/>
        </authorList>
    </citation>
    <scope>NUCLEOTIDE SEQUENCE [LARGE SCALE GENOMIC DNA]</scope>
    <source>
        <strain evidence="1 2">FI3</strain>
    </source>
</reference>